<comment type="caution">
    <text evidence="3">The sequence shown here is derived from an EMBL/GenBank/DDBJ whole genome shotgun (WGS) entry which is preliminary data.</text>
</comment>
<evidence type="ECO:0000256" key="1">
    <source>
        <dbReference type="SAM" id="MobiDB-lite"/>
    </source>
</evidence>
<proteinExistence type="predicted"/>
<feature type="region of interest" description="Disordered" evidence="1">
    <location>
        <begin position="51"/>
        <end position="83"/>
    </location>
</feature>
<dbReference type="EMBL" id="PTIX01000005">
    <property type="protein sequence ID" value="PPK68431.1"/>
    <property type="molecule type" value="Genomic_DNA"/>
</dbReference>
<gene>
    <name evidence="3" type="ORF">CLV40_105154</name>
</gene>
<reference evidence="3 4" key="1">
    <citation type="submission" date="2018-02" db="EMBL/GenBank/DDBJ databases">
        <title>Genomic Encyclopedia of Archaeal and Bacterial Type Strains, Phase II (KMG-II): from individual species to whole genera.</title>
        <authorList>
            <person name="Goeker M."/>
        </authorList>
    </citation>
    <scope>NUCLEOTIDE SEQUENCE [LARGE SCALE GENOMIC DNA]</scope>
    <source>
        <strain evidence="3 4">YU 961-1</strain>
    </source>
</reference>
<evidence type="ECO:0000256" key="2">
    <source>
        <dbReference type="SAM" id="SignalP"/>
    </source>
</evidence>
<evidence type="ECO:0000313" key="3">
    <source>
        <dbReference type="EMBL" id="PPK68431.1"/>
    </source>
</evidence>
<feature type="signal peptide" evidence="2">
    <location>
        <begin position="1"/>
        <end position="18"/>
    </location>
</feature>
<dbReference type="AlphaFoldDB" id="A0A2S6GTI2"/>
<feature type="chain" id="PRO_5015654580" description="DUF4232 domain-containing protein" evidence="2">
    <location>
        <begin position="19"/>
        <end position="208"/>
    </location>
</feature>
<name>A0A2S6GTI2_9PSEU</name>
<evidence type="ECO:0000313" key="4">
    <source>
        <dbReference type="Proteomes" id="UP000239203"/>
    </source>
</evidence>
<dbReference type="Proteomes" id="UP000239203">
    <property type="component" value="Unassembled WGS sequence"/>
</dbReference>
<keyword evidence="4" id="KW-1185">Reference proteome</keyword>
<sequence length="208" mass="21617">MVGALAVCVLGVSGCAYGARAGWAAGPPPMDPPETSLSAIQAARTITPKTTTAVPAAPPTSTTTTTTTTTAARATEPSARAGADCPTADLGFSAWKWRTEPLGREGDTVSVPIEFVVTNNSRNACAIHGWIALSVFRETVFGPCAQDAAHTCNAWEGRDAPVVLRPGAATRVSSVLHRCVLELREVDPRYPSGLFPVCTDTDIPLTVG</sequence>
<protein>
    <recommendedName>
        <fullName evidence="5">DUF4232 domain-containing protein</fullName>
    </recommendedName>
</protein>
<accession>A0A2S6GTI2</accession>
<organism evidence="3 4">
    <name type="scientific">Actinokineospora auranticolor</name>
    <dbReference type="NCBI Taxonomy" id="155976"/>
    <lineage>
        <taxon>Bacteria</taxon>
        <taxon>Bacillati</taxon>
        <taxon>Actinomycetota</taxon>
        <taxon>Actinomycetes</taxon>
        <taxon>Pseudonocardiales</taxon>
        <taxon>Pseudonocardiaceae</taxon>
        <taxon>Actinokineospora</taxon>
    </lineage>
</organism>
<evidence type="ECO:0008006" key="5">
    <source>
        <dbReference type="Google" id="ProtNLM"/>
    </source>
</evidence>
<keyword evidence="2" id="KW-0732">Signal</keyword>